<gene>
    <name evidence="8" type="ORF">NRB20_46540</name>
</gene>
<dbReference type="PANTHER" id="PTHR30055">
    <property type="entry name" value="HTH-TYPE TRANSCRIPTIONAL REGULATOR RUTR"/>
    <property type="match status" value="1"/>
</dbReference>
<dbReference type="Pfam" id="PF00440">
    <property type="entry name" value="TetR_N"/>
    <property type="match status" value="1"/>
</dbReference>
<organism evidence="8 9">
    <name type="scientific">Nocardia macrotermitis</name>
    <dbReference type="NCBI Taxonomy" id="2585198"/>
    <lineage>
        <taxon>Bacteria</taxon>
        <taxon>Bacillati</taxon>
        <taxon>Actinomycetota</taxon>
        <taxon>Actinomycetes</taxon>
        <taxon>Mycobacteriales</taxon>
        <taxon>Nocardiaceae</taxon>
        <taxon>Nocardia</taxon>
    </lineage>
</organism>
<feature type="region of interest" description="Disordered" evidence="6">
    <location>
        <begin position="1"/>
        <end position="20"/>
    </location>
</feature>
<dbReference type="EMBL" id="WEGK01000010">
    <property type="protein sequence ID" value="MQY21541.1"/>
    <property type="molecule type" value="Genomic_DNA"/>
</dbReference>
<dbReference type="InterPro" id="IPR009057">
    <property type="entry name" value="Homeodomain-like_sf"/>
</dbReference>
<dbReference type="GO" id="GO:0000976">
    <property type="term" value="F:transcription cis-regulatory region binding"/>
    <property type="evidence" value="ECO:0007669"/>
    <property type="project" value="TreeGrafter"/>
</dbReference>
<keyword evidence="2" id="KW-0805">Transcription regulation</keyword>
<dbReference type="Pfam" id="PF17932">
    <property type="entry name" value="TetR_C_24"/>
    <property type="match status" value="1"/>
</dbReference>
<evidence type="ECO:0000259" key="7">
    <source>
        <dbReference type="PROSITE" id="PS50977"/>
    </source>
</evidence>
<dbReference type="AlphaFoldDB" id="A0A7K0D7L3"/>
<evidence type="ECO:0000256" key="3">
    <source>
        <dbReference type="ARBA" id="ARBA00023125"/>
    </source>
</evidence>
<dbReference type="GO" id="GO:0003700">
    <property type="term" value="F:DNA-binding transcription factor activity"/>
    <property type="evidence" value="ECO:0007669"/>
    <property type="project" value="TreeGrafter"/>
</dbReference>
<evidence type="ECO:0000256" key="2">
    <source>
        <dbReference type="ARBA" id="ARBA00023015"/>
    </source>
</evidence>
<protein>
    <recommendedName>
        <fullName evidence="7">HTH tetR-type domain-containing protein</fullName>
    </recommendedName>
</protein>
<evidence type="ECO:0000313" key="8">
    <source>
        <dbReference type="EMBL" id="MQY21541.1"/>
    </source>
</evidence>
<dbReference type="InterPro" id="IPR001647">
    <property type="entry name" value="HTH_TetR"/>
</dbReference>
<dbReference type="PRINTS" id="PR00455">
    <property type="entry name" value="HTHTETR"/>
</dbReference>
<feature type="domain" description="HTH tetR-type" evidence="7">
    <location>
        <begin position="32"/>
        <end position="92"/>
    </location>
</feature>
<evidence type="ECO:0000256" key="6">
    <source>
        <dbReference type="SAM" id="MobiDB-lite"/>
    </source>
</evidence>
<evidence type="ECO:0000256" key="1">
    <source>
        <dbReference type="ARBA" id="ARBA00022491"/>
    </source>
</evidence>
<sequence length="247" mass="28349">MRWVSPHPERDDEGNGIMSATRTERGKTARYYRKREQVVNVAVELFSRNGYASTGVADIGEAAGLARGALYYYIGSKEALLAEIHDLVMDPLLAEASAIVHADMGFQVRLRLLSESLLRQIVHRQDHVRVFLHEYRQLRGEYRIRFRVKRRCFESEILSVLADGERAGALRIRDLELAMLTFLNLHNYTYQWLDRRKGLTVAELAAFYCELFLNGILAEPVDRDAFEVELAHGRSILAARTAERPER</sequence>
<dbReference type="Proteomes" id="UP000438448">
    <property type="component" value="Unassembled WGS sequence"/>
</dbReference>
<reference evidence="8 9" key="1">
    <citation type="submission" date="2019-10" db="EMBL/GenBank/DDBJ databases">
        <title>Nocardia macrotermitis sp. nov. and Nocardia aurantia sp. nov., isolated from the gut of fungus growing-termite Macrotermes natalensis.</title>
        <authorList>
            <person name="Benndorf R."/>
            <person name="Schwitalla J."/>
            <person name="Martin K."/>
            <person name="De Beer W."/>
            <person name="Kaster A.-K."/>
            <person name="Vollmers J."/>
            <person name="Poulsen M."/>
            <person name="Beemelmanns C."/>
        </authorList>
    </citation>
    <scope>NUCLEOTIDE SEQUENCE [LARGE SCALE GENOMIC DNA]</scope>
    <source>
        <strain evidence="8 9">RB20</strain>
    </source>
</reference>
<evidence type="ECO:0000256" key="4">
    <source>
        <dbReference type="ARBA" id="ARBA00023163"/>
    </source>
</evidence>
<dbReference type="SUPFAM" id="SSF46689">
    <property type="entry name" value="Homeodomain-like"/>
    <property type="match status" value="1"/>
</dbReference>
<evidence type="ECO:0000313" key="9">
    <source>
        <dbReference type="Proteomes" id="UP000438448"/>
    </source>
</evidence>
<accession>A0A7K0D7L3</accession>
<comment type="caution">
    <text evidence="8">The sequence shown here is derived from an EMBL/GenBank/DDBJ whole genome shotgun (WGS) entry which is preliminary data.</text>
</comment>
<dbReference type="InterPro" id="IPR036271">
    <property type="entry name" value="Tet_transcr_reg_TetR-rel_C_sf"/>
</dbReference>
<dbReference type="InterPro" id="IPR041490">
    <property type="entry name" value="KstR2_TetR_C"/>
</dbReference>
<name>A0A7K0D7L3_9NOCA</name>
<feature type="DNA-binding region" description="H-T-H motif" evidence="5">
    <location>
        <begin position="55"/>
        <end position="74"/>
    </location>
</feature>
<keyword evidence="1" id="KW-0678">Repressor</keyword>
<keyword evidence="4" id="KW-0804">Transcription</keyword>
<dbReference type="Gene3D" id="1.10.10.60">
    <property type="entry name" value="Homeodomain-like"/>
    <property type="match status" value="1"/>
</dbReference>
<dbReference type="Gene3D" id="1.10.357.10">
    <property type="entry name" value="Tetracycline Repressor, domain 2"/>
    <property type="match status" value="1"/>
</dbReference>
<dbReference type="InterPro" id="IPR050109">
    <property type="entry name" value="HTH-type_TetR-like_transc_reg"/>
</dbReference>
<proteinExistence type="predicted"/>
<dbReference type="SUPFAM" id="SSF48498">
    <property type="entry name" value="Tetracyclin repressor-like, C-terminal domain"/>
    <property type="match status" value="1"/>
</dbReference>
<dbReference type="PROSITE" id="PS50977">
    <property type="entry name" value="HTH_TETR_2"/>
    <property type="match status" value="1"/>
</dbReference>
<keyword evidence="9" id="KW-1185">Reference proteome</keyword>
<evidence type="ECO:0000256" key="5">
    <source>
        <dbReference type="PROSITE-ProRule" id="PRU00335"/>
    </source>
</evidence>
<dbReference type="PANTHER" id="PTHR30055:SF175">
    <property type="entry name" value="HTH-TYPE TRANSCRIPTIONAL REPRESSOR KSTR2"/>
    <property type="match status" value="1"/>
</dbReference>
<keyword evidence="3 5" id="KW-0238">DNA-binding</keyword>